<dbReference type="AlphaFoldDB" id="A0AAU8CPB3"/>
<evidence type="ECO:0008006" key="4">
    <source>
        <dbReference type="Google" id="ProtNLM"/>
    </source>
</evidence>
<feature type="chain" id="PRO_5044009155" description="DUF680 domain-containing protein" evidence="2">
    <location>
        <begin position="21"/>
        <end position="90"/>
    </location>
</feature>
<reference evidence="3" key="1">
    <citation type="submission" date="2024-06" db="EMBL/GenBank/DDBJ databases">
        <title>Mesorhizobium karijinii sp. nov., a symbiont of the iconic Swainsona formosa from arid Australia.</title>
        <authorList>
            <person name="Hill Y.J."/>
            <person name="Watkin E.L.J."/>
            <person name="O'Hara G.W."/>
            <person name="Terpolilli J."/>
            <person name="Tye M.L."/>
            <person name="Kohlmeier M.G."/>
        </authorList>
    </citation>
    <scope>NUCLEOTIDE SEQUENCE</scope>
    <source>
        <strain evidence="3">WSM2240</strain>
    </source>
</reference>
<dbReference type="EMBL" id="CP159253">
    <property type="protein sequence ID" value="XCG48428.1"/>
    <property type="molecule type" value="Genomic_DNA"/>
</dbReference>
<feature type="signal peptide" evidence="2">
    <location>
        <begin position="1"/>
        <end position="20"/>
    </location>
</feature>
<protein>
    <recommendedName>
        <fullName evidence="4">DUF680 domain-containing protein</fullName>
    </recommendedName>
</protein>
<name>A0AAU8CPB3_9HYPH</name>
<feature type="region of interest" description="Disordered" evidence="1">
    <location>
        <begin position="29"/>
        <end position="78"/>
    </location>
</feature>
<evidence type="ECO:0000256" key="1">
    <source>
        <dbReference type="SAM" id="MobiDB-lite"/>
    </source>
</evidence>
<evidence type="ECO:0000256" key="2">
    <source>
        <dbReference type="SAM" id="SignalP"/>
    </source>
</evidence>
<accession>A0AAU8CPB3</accession>
<keyword evidence="2" id="KW-0732">Signal</keyword>
<feature type="compositionally biased region" description="Basic and acidic residues" evidence="1">
    <location>
        <begin position="42"/>
        <end position="73"/>
    </location>
</feature>
<evidence type="ECO:0000313" key="3">
    <source>
        <dbReference type="EMBL" id="XCG48428.1"/>
    </source>
</evidence>
<sequence length="90" mass="9743">MRKIALAVAAILALSGTASANDFAATLHYPESPRSEPQAARKVLDRTVTHSIKRETSRKVASRRASDTADAAKSRRSGVAVDPWIVPNFR</sequence>
<gene>
    <name evidence="3" type="ORF">ABVK50_24840</name>
</gene>
<organism evidence="3">
    <name type="scientific">Mesorhizobium sp. WSM2240</name>
    <dbReference type="NCBI Taxonomy" id="3228851"/>
    <lineage>
        <taxon>Bacteria</taxon>
        <taxon>Pseudomonadati</taxon>
        <taxon>Pseudomonadota</taxon>
        <taxon>Alphaproteobacteria</taxon>
        <taxon>Hyphomicrobiales</taxon>
        <taxon>Phyllobacteriaceae</taxon>
        <taxon>Mesorhizobium</taxon>
    </lineage>
</organism>
<proteinExistence type="predicted"/>
<dbReference type="RefSeq" id="WP_353644041.1">
    <property type="nucleotide sequence ID" value="NZ_CP159253.1"/>
</dbReference>